<feature type="compositionally biased region" description="Basic and acidic residues" evidence="1">
    <location>
        <begin position="235"/>
        <end position="265"/>
    </location>
</feature>
<keyword evidence="2" id="KW-0812">Transmembrane</keyword>
<name>A0ABP9FIC1_9PSEU</name>
<evidence type="ECO:0000313" key="3">
    <source>
        <dbReference type="EMBL" id="GAA4896751.1"/>
    </source>
</evidence>
<gene>
    <name evidence="3" type="ORF">GCM10023203_59030</name>
</gene>
<feature type="region of interest" description="Disordered" evidence="1">
    <location>
        <begin position="210"/>
        <end position="265"/>
    </location>
</feature>
<dbReference type="Pfam" id="PF14325">
    <property type="entry name" value="DUF4383"/>
    <property type="match status" value="1"/>
</dbReference>
<feature type="region of interest" description="Disordered" evidence="1">
    <location>
        <begin position="1"/>
        <end position="70"/>
    </location>
</feature>
<evidence type="ECO:0000313" key="4">
    <source>
        <dbReference type="Proteomes" id="UP001500457"/>
    </source>
</evidence>
<organism evidence="3 4">
    <name type="scientific">Actinomycetospora straminea</name>
    <dbReference type="NCBI Taxonomy" id="663607"/>
    <lineage>
        <taxon>Bacteria</taxon>
        <taxon>Bacillati</taxon>
        <taxon>Actinomycetota</taxon>
        <taxon>Actinomycetes</taxon>
        <taxon>Pseudonocardiales</taxon>
        <taxon>Pseudonocardiaceae</taxon>
        <taxon>Actinomycetospora</taxon>
    </lineage>
</organism>
<dbReference type="EMBL" id="BAABHQ010000031">
    <property type="protein sequence ID" value="GAA4896751.1"/>
    <property type="molecule type" value="Genomic_DNA"/>
</dbReference>
<feature type="transmembrane region" description="Helical" evidence="2">
    <location>
        <begin position="81"/>
        <end position="102"/>
    </location>
</feature>
<feature type="transmembrane region" description="Helical" evidence="2">
    <location>
        <begin position="183"/>
        <end position="204"/>
    </location>
</feature>
<protein>
    <recommendedName>
        <fullName evidence="5">DUF4383 domain-containing protein</fullName>
    </recommendedName>
</protein>
<dbReference type="Proteomes" id="UP001500457">
    <property type="component" value="Unassembled WGS sequence"/>
</dbReference>
<keyword evidence="2" id="KW-1133">Transmembrane helix</keyword>
<evidence type="ECO:0000256" key="1">
    <source>
        <dbReference type="SAM" id="MobiDB-lite"/>
    </source>
</evidence>
<feature type="transmembrane region" description="Helical" evidence="2">
    <location>
        <begin position="122"/>
        <end position="140"/>
    </location>
</feature>
<accession>A0ABP9FIC1</accession>
<keyword evidence="4" id="KW-1185">Reference proteome</keyword>
<evidence type="ECO:0000256" key="2">
    <source>
        <dbReference type="SAM" id="Phobius"/>
    </source>
</evidence>
<feature type="transmembrane region" description="Helical" evidence="2">
    <location>
        <begin position="152"/>
        <end position="177"/>
    </location>
</feature>
<reference evidence="4" key="1">
    <citation type="journal article" date="2019" name="Int. J. Syst. Evol. Microbiol.">
        <title>The Global Catalogue of Microorganisms (GCM) 10K type strain sequencing project: providing services to taxonomists for standard genome sequencing and annotation.</title>
        <authorList>
            <consortium name="The Broad Institute Genomics Platform"/>
            <consortium name="The Broad Institute Genome Sequencing Center for Infectious Disease"/>
            <person name="Wu L."/>
            <person name="Ma J."/>
        </authorList>
    </citation>
    <scope>NUCLEOTIDE SEQUENCE [LARGE SCALE GENOMIC DNA]</scope>
    <source>
        <strain evidence="4">JCM 17983</strain>
    </source>
</reference>
<proteinExistence type="predicted"/>
<comment type="caution">
    <text evidence="3">The sequence shown here is derived from an EMBL/GenBank/DDBJ whole genome shotgun (WGS) entry which is preliminary data.</text>
</comment>
<sequence length="265" mass="27572">MVRCADAGGFPGRGRLGIPAGMTHPTNRHGEPPNPDAEGTPGQHDQQGRGSGPYAPPSRDEQGNPLPSVPHEGLLGRIGKAVVGGEVVVLAVVGIAGLVTSWGASFTEQVPDTVLALRLNPAHSVLLLVTAVLGAVSLRKRSWLRAFAGAQAVVYLLLFVFGSAFSVNTGSATFLALNTPDHVLHGVLAILGFVVLMISSARIVEPPPGSLPYPGVLPETGEDPPQGPTPGQPEPSRDSDVNQGRTEPHPDDRAERSTDRSGDRS</sequence>
<keyword evidence="2" id="KW-0472">Membrane</keyword>
<evidence type="ECO:0008006" key="5">
    <source>
        <dbReference type="Google" id="ProtNLM"/>
    </source>
</evidence>